<gene>
    <name evidence="3" type="ORF">GWK47_025305</name>
</gene>
<accession>A0A8J4XP93</accession>
<feature type="signal peptide" evidence="2">
    <location>
        <begin position="1"/>
        <end position="15"/>
    </location>
</feature>
<evidence type="ECO:0000313" key="4">
    <source>
        <dbReference type="Proteomes" id="UP000770661"/>
    </source>
</evidence>
<feature type="compositionally biased region" description="Basic and acidic residues" evidence="1">
    <location>
        <begin position="104"/>
        <end position="113"/>
    </location>
</feature>
<reference evidence="3" key="1">
    <citation type="submission" date="2020-07" db="EMBL/GenBank/DDBJ databases">
        <title>The High-quality genome of the commercially important snow crab, Chionoecetes opilio.</title>
        <authorList>
            <person name="Jeong J.-H."/>
            <person name="Ryu S."/>
        </authorList>
    </citation>
    <scope>NUCLEOTIDE SEQUENCE</scope>
    <source>
        <strain evidence="3">MADBK_172401_WGS</strain>
        <tissue evidence="3">Digestive gland</tissue>
    </source>
</reference>
<proteinExistence type="predicted"/>
<feature type="compositionally biased region" description="Polar residues" evidence="1">
    <location>
        <begin position="49"/>
        <end position="58"/>
    </location>
</feature>
<feature type="chain" id="PRO_5035232141" evidence="2">
    <location>
        <begin position="16"/>
        <end position="194"/>
    </location>
</feature>
<dbReference type="AlphaFoldDB" id="A0A8J4XP93"/>
<feature type="compositionally biased region" description="Basic and acidic residues" evidence="1">
    <location>
        <begin position="63"/>
        <end position="80"/>
    </location>
</feature>
<keyword evidence="4" id="KW-1185">Reference proteome</keyword>
<protein>
    <submittedName>
        <fullName evidence="3">Uncharacterized protein</fullName>
    </submittedName>
</protein>
<keyword evidence="2" id="KW-0732">Signal</keyword>
<comment type="caution">
    <text evidence="3">The sequence shown here is derived from an EMBL/GenBank/DDBJ whole genome shotgun (WGS) entry which is preliminary data.</text>
</comment>
<feature type="compositionally biased region" description="Basic and acidic residues" evidence="1">
    <location>
        <begin position="132"/>
        <end position="141"/>
    </location>
</feature>
<feature type="region of interest" description="Disordered" evidence="1">
    <location>
        <begin position="49"/>
        <end position="141"/>
    </location>
</feature>
<name>A0A8J4XP93_CHIOP</name>
<dbReference type="EMBL" id="JACEEZ010025380">
    <property type="protein sequence ID" value="KAG0701431.1"/>
    <property type="molecule type" value="Genomic_DNA"/>
</dbReference>
<organism evidence="3 4">
    <name type="scientific">Chionoecetes opilio</name>
    <name type="common">Atlantic snow crab</name>
    <name type="synonym">Cancer opilio</name>
    <dbReference type="NCBI Taxonomy" id="41210"/>
    <lineage>
        <taxon>Eukaryota</taxon>
        <taxon>Metazoa</taxon>
        <taxon>Ecdysozoa</taxon>
        <taxon>Arthropoda</taxon>
        <taxon>Crustacea</taxon>
        <taxon>Multicrustacea</taxon>
        <taxon>Malacostraca</taxon>
        <taxon>Eumalacostraca</taxon>
        <taxon>Eucarida</taxon>
        <taxon>Decapoda</taxon>
        <taxon>Pleocyemata</taxon>
        <taxon>Brachyura</taxon>
        <taxon>Eubrachyura</taxon>
        <taxon>Majoidea</taxon>
        <taxon>Majidae</taxon>
        <taxon>Chionoecetes</taxon>
    </lineage>
</organism>
<evidence type="ECO:0000313" key="3">
    <source>
        <dbReference type="EMBL" id="KAG0701431.1"/>
    </source>
</evidence>
<sequence length="194" mass="21092">MASCLALLSLLGSQTKYDMSGERWPSAIRSWRNPEAKAAAAVGGTSNRMLGCRSWTSTEQEEDTRVLQEKEKAEDKREEEGSQEEGDMCCGCSETEEGESGAEEGGKACREDECTKEEEAECLAQTEAGKSGTEEGGKACQEDECTKEEEAQCLAHKEGKSATREVFAPVARNRPKGGPVVILALRMKESFSHI</sequence>
<dbReference type="Proteomes" id="UP000770661">
    <property type="component" value="Unassembled WGS sequence"/>
</dbReference>
<evidence type="ECO:0000256" key="1">
    <source>
        <dbReference type="SAM" id="MobiDB-lite"/>
    </source>
</evidence>
<evidence type="ECO:0000256" key="2">
    <source>
        <dbReference type="SAM" id="SignalP"/>
    </source>
</evidence>